<proteinExistence type="predicted"/>
<sequence>MKRHGLILSVLCVSIISGCANNNSQSKDLTEKPKVEVKSLENIHSVILSVKKNERFLDGLYNSLSKRGIDQIAWMLPEKDMIRFRSHAINNVDFSGLSLNDAFSKMADNLGVRANLHYHLSDNVAAVVSWDGETEISIVEGEHLKEALKNISKDYSWNWIEDGKQGQSYLATSNYNFPYKYPLATKKGDFGQAISSIISAYPVRAELNENNRTVTILDAK</sequence>
<dbReference type="PROSITE" id="PS51257">
    <property type="entry name" value="PROKAR_LIPOPROTEIN"/>
    <property type="match status" value="1"/>
</dbReference>
<dbReference type="Proteomes" id="UP000036097">
    <property type="component" value="Unassembled WGS sequence"/>
</dbReference>
<dbReference type="AlphaFoldDB" id="A0A0J1GUS6"/>
<evidence type="ECO:0000313" key="2">
    <source>
        <dbReference type="Proteomes" id="UP000036097"/>
    </source>
</evidence>
<name>A0A0J1GUS6_9GAMM</name>
<protein>
    <submittedName>
        <fullName evidence="1">Uncharacterized protein</fullName>
    </submittedName>
</protein>
<comment type="caution">
    <text evidence="1">The sequence shown here is derived from an EMBL/GenBank/DDBJ whole genome shotgun (WGS) entry which is preliminary data.</text>
</comment>
<gene>
    <name evidence="1" type="ORF">ABT56_18820</name>
</gene>
<dbReference type="OrthoDB" id="5870900at2"/>
<evidence type="ECO:0000313" key="1">
    <source>
        <dbReference type="EMBL" id="KLV03490.1"/>
    </source>
</evidence>
<organism evidence="1 2">
    <name type="scientific">Photobacterium aquae</name>
    <dbReference type="NCBI Taxonomy" id="1195763"/>
    <lineage>
        <taxon>Bacteria</taxon>
        <taxon>Pseudomonadati</taxon>
        <taxon>Pseudomonadota</taxon>
        <taxon>Gammaproteobacteria</taxon>
        <taxon>Vibrionales</taxon>
        <taxon>Vibrionaceae</taxon>
        <taxon>Photobacterium</taxon>
    </lineage>
</organism>
<reference evidence="1 2" key="1">
    <citation type="submission" date="2015-05" db="EMBL/GenBank/DDBJ databases">
        <title>Photobacterium galathea sp. nov.</title>
        <authorList>
            <person name="Machado H."/>
            <person name="Gram L."/>
        </authorList>
    </citation>
    <scope>NUCLEOTIDE SEQUENCE [LARGE SCALE GENOMIC DNA]</scope>
    <source>
        <strain evidence="1 2">CGMCC 1.12159</strain>
    </source>
</reference>
<dbReference type="STRING" id="1195763.ABT56_18820"/>
<accession>A0A0J1GUS6</accession>
<dbReference type="PATRIC" id="fig|1195763.3.peg.4022"/>
<dbReference type="EMBL" id="LDOT01000032">
    <property type="protein sequence ID" value="KLV03490.1"/>
    <property type="molecule type" value="Genomic_DNA"/>
</dbReference>
<dbReference type="RefSeq" id="WP_047880453.1">
    <property type="nucleotide sequence ID" value="NZ_LDOT01000032.1"/>
</dbReference>
<keyword evidence="2" id="KW-1185">Reference proteome</keyword>